<dbReference type="Pfam" id="PF24408">
    <property type="entry name" value="wHTH-Calcineurin_assc"/>
    <property type="match status" value="1"/>
</dbReference>
<keyword evidence="1" id="KW-0479">Metal-binding</keyword>
<dbReference type="AlphaFoldDB" id="A0A1S7NY37"/>
<dbReference type="PANTHER" id="PTHR42988">
    <property type="entry name" value="PHOSPHOHYDROLASE"/>
    <property type="match status" value="1"/>
</dbReference>
<dbReference type="GO" id="GO:0016787">
    <property type="term" value="F:hydrolase activity"/>
    <property type="evidence" value="ECO:0007669"/>
    <property type="project" value="UniProtKB-KW"/>
</dbReference>
<dbReference type="PANTHER" id="PTHR42988:SF2">
    <property type="entry name" value="CYCLIC NUCLEOTIDE PHOSPHODIESTERASE CBUA0032-RELATED"/>
    <property type="match status" value="1"/>
</dbReference>
<evidence type="ECO:0000313" key="4">
    <source>
        <dbReference type="EMBL" id="CUX13217.1"/>
    </source>
</evidence>
<name>A0A1S7NY37_9HYPH</name>
<dbReference type="SUPFAM" id="SSF56300">
    <property type="entry name" value="Metallo-dependent phosphatases"/>
    <property type="match status" value="1"/>
</dbReference>
<dbReference type="InterPro" id="IPR057846">
    <property type="entry name" value="wHTH-Calcineurin_assc"/>
</dbReference>
<organism evidence="4 5">
    <name type="scientific">Agrobacterium deltaense Zutra 3/1</name>
    <dbReference type="NCBI Taxonomy" id="1183427"/>
    <lineage>
        <taxon>Bacteria</taxon>
        <taxon>Pseudomonadati</taxon>
        <taxon>Pseudomonadota</taxon>
        <taxon>Alphaproteobacteria</taxon>
        <taxon>Hyphomicrobiales</taxon>
        <taxon>Rhizobiaceae</taxon>
        <taxon>Rhizobium/Agrobacterium group</taxon>
        <taxon>Agrobacterium</taxon>
    </lineage>
</organism>
<dbReference type="EMBL" id="FBWG01000003">
    <property type="protein sequence ID" value="CUX13217.1"/>
    <property type="molecule type" value="Genomic_DNA"/>
</dbReference>
<evidence type="ECO:0000256" key="1">
    <source>
        <dbReference type="ARBA" id="ARBA00022723"/>
    </source>
</evidence>
<proteinExistence type="predicted"/>
<sequence length="406" mass="45304">MAKTIKIAILSDFHACLGATEKEPAASWLITNEDQNNVRTNPFAAIRRLIEMESLAAEMVFCGGDLGDKAAPSAQQYAWQEVQSVAKALGASVVLGAVGNHDIDSRYAYTDHDAKGQIQALRPRFPIDDTGKWMEYWAQNYSITEVKDVRFVLLNSSAFHGYAKDKDKPEFYHGRVSDRTLDSLITELGAGGERATNVLLCHHHPIKNEQIKITDYSQMENGDRLLNELTKLECGPWLIVHGHKHLSRVYYAPGGNTAPVVFSAGSFSAKLYSEIERIARNEFYILDLEVPDRLGASGSVRGTISVWQWAWGEGWIRPPAGPGFKSKVGFGTRGDISELCRELTAGLDQQASKAPVSWDTLCSQFPKIKYLIPEDLEKFIKSLEKHHNVNSLRNESNEIVQVQVRQ</sequence>
<feature type="domain" description="Calcineurin" evidence="3">
    <location>
        <begin position="328"/>
        <end position="384"/>
    </location>
</feature>
<evidence type="ECO:0000259" key="3">
    <source>
        <dbReference type="Pfam" id="PF24408"/>
    </source>
</evidence>
<protein>
    <recommendedName>
        <fullName evidence="3">Calcineurin domain-containing protein</fullName>
    </recommendedName>
</protein>
<dbReference type="InterPro" id="IPR050884">
    <property type="entry name" value="CNP_phosphodiesterase-III"/>
</dbReference>
<reference evidence="4 5" key="1">
    <citation type="submission" date="2016-01" db="EMBL/GenBank/DDBJ databases">
        <authorList>
            <person name="Oliw E.H."/>
        </authorList>
    </citation>
    <scope>NUCLEOTIDE SEQUENCE [LARGE SCALE GENOMIC DNA]</scope>
    <source>
        <strain evidence="4 5">Zutra 3-1</strain>
    </source>
</reference>
<gene>
    <name evidence="4" type="ORF">AGR7C_Cc110050</name>
</gene>
<accession>A0A1S7NY37</accession>
<evidence type="ECO:0000313" key="5">
    <source>
        <dbReference type="Proteomes" id="UP000191987"/>
    </source>
</evidence>
<dbReference type="RefSeq" id="WP_080816382.1">
    <property type="nucleotide sequence ID" value="NZ_LT009748.1"/>
</dbReference>
<keyword evidence="2" id="KW-0378">Hydrolase</keyword>
<dbReference type="GO" id="GO:0046872">
    <property type="term" value="F:metal ion binding"/>
    <property type="evidence" value="ECO:0007669"/>
    <property type="project" value="UniProtKB-KW"/>
</dbReference>
<dbReference type="Proteomes" id="UP000191987">
    <property type="component" value="Unassembled WGS sequence"/>
</dbReference>
<dbReference type="Gene3D" id="3.60.21.10">
    <property type="match status" value="1"/>
</dbReference>
<dbReference type="InterPro" id="IPR029052">
    <property type="entry name" value="Metallo-depent_PP-like"/>
</dbReference>
<evidence type="ECO:0000256" key="2">
    <source>
        <dbReference type="ARBA" id="ARBA00022801"/>
    </source>
</evidence>